<evidence type="ECO:0000259" key="2">
    <source>
        <dbReference type="SMART" id="SM00014"/>
    </source>
</evidence>
<feature type="transmembrane region" description="Helical" evidence="1">
    <location>
        <begin position="210"/>
        <end position="229"/>
    </location>
</feature>
<dbReference type="STRING" id="926561.GCA_000379025_01417"/>
<dbReference type="InterPro" id="IPR000326">
    <property type="entry name" value="PAP2/HPO"/>
</dbReference>
<keyword evidence="1" id="KW-0472">Membrane</keyword>
<feature type="transmembrane region" description="Helical" evidence="1">
    <location>
        <begin position="187"/>
        <end position="204"/>
    </location>
</feature>
<dbReference type="Proteomes" id="UP000295832">
    <property type="component" value="Unassembled WGS sequence"/>
</dbReference>
<dbReference type="InterPro" id="IPR036938">
    <property type="entry name" value="PAP2/HPO_sf"/>
</dbReference>
<sequence>MLTPSIYMYIIFISIVFYLVKEGYWNNSFTNLYTTIKSNLKLFLLTLSLTIFSILVLDLPISEYFSDRDNLTFLNHIIAMINNLGDGSFIFSLFTTLVIISLIIKKDKYRRILLISLSSAIYAGLFNLFLKIFFNRARPYVNLNPYKLFTYGNTHIFRSDYWSMPSGHTIVAFAAFIPLAIHSKNKILKFFFINLSILVAFARIYLFKHWLSDVIIAAFLGTMIGIMTYQHNNIKQNNETIKAL</sequence>
<keyword evidence="1" id="KW-0812">Transmembrane</keyword>
<dbReference type="RefSeq" id="WP_134115907.1">
    <property type="nucleotide sequence ID" value="NZ_SOEG01000007.1"/>
</dbReference>
<reference evidence="3 4" key="1">
    <citation type="submission" date="2019-03" db="EMBL/GenBank/DDBJ databases">
        <title>Subsurface microbial communities from deep shales in Ohio and West Virginia, USA.</title>
        <authorList>
            <person name="Wrighton K."/>
        </authorList>
    </citation>
    <scope>NUCLEOTIDE SEQUENCE [LARGE SCALE GENOMIC DNA]</scope>
    <source>
        <strain evidence="3 4">MSL 6dP</strain>
    </source>
</reference>
<keyword evidence="4" id="KW-1185">Reference proteome</keyword>
<organism evidence="3 4">
    <name type="scientific">Orenia marismortui</name>
    <dbReference type="NCBI Taxonomy" id="46469"/>
    <lineage>
        <taxon>Bacteria</taxon>
        <taxon>Bacillati</taxon>
        <taxon>Bacillota</taxon>
        <taxon>Clostridia</taxon>
        <taxon>Halanaerobiales</taxon>
        <taxon>Halobacteroidaceae</taxon>
        <taxon>Orenia</taxon>
    </lineage>
</organism>
<dbReference type="PANTHER" id="PTHR14969:SF13">
    <property type="entry name" value="AT30094P"/>
    <property type="match status" value="1"/>
</dbReference>
<evidence type="ECO:0000313" key="3">
    <source>
        <dbReference type="EMBL" id="TDX52393.1"/>
    </source>
</evidence>
<feature type="transmembrane region" description="Helical" evidence="1">
    <location>
        <begin position="73"/>
        <end position="100"/>
    </location>
</feature>
<keyword evidence="1" id="KW-1133">Transmembrane helix</keyword>
<dbReference type="Gene3D" id="1.20.144.10">
    <property type="entry name" value="Phosphatidic acid phosphatase type 2/haloperoxidase"/>
    <property type="match status" value="1"/>
</dbReference>
<dbReference type="SMART" id="SM00014">
    <property type="entry name" value="acidPPc"/>
    <property type="match status" value="1"/>
</dbReference>
<dbReference type="AlphaFoldDB" id="A0A4R8H247"/>
<accession>A0A4R8H247</accession>
<dbReference type="EMBL" id="SOEG01000007">
    <property type="protein sequence ID" value="TDX52393.1"/>
    <property type="molecule type" value="Genomic_DNA"/>
</dbReference>
<feature type="domain" description="Phosphatidic acid phosphatase type 2/haloperoxidase" evidence="2">
    <location>
        <begin position="113"/>
        <end position="229"/>
    </location>
</feature>
<dbReference type="PANTHER" id="PTHR14969">
    <property type="entry name" value="SPHINGOSINE-1-PHOSPHATE PHOSPHOHYDROLASE"/>
    <property type="match status" value="1"/>
</dbReference>
<protein>
    <submittedName>
        <fullName evidence="3">PAP2 superfamily protein</fullName>
    </submittedName>
</protein>
<proteinExistence type="predicted"/>
<feature type="transmembrane region" description="Helical" evidence="1">
    <location>
        <begin position="6"/>
        <end position="21"/>
    </location>
</feature>
<feature type="transmembrane region" description="Helical" evidence="1">
    <location>
        <begin position="112"/>
        <end position="134"/>
    </location>
</feature>
<name>A0A4R8H247_9FIRM</name>
<dbReference type="CDD" id="cd01610">
    <property type="entry name" value="PAP2_like"/>
    <property type="match status" value="1"/>
</dbReference>
<comment type="caution">
    <text evidence="3">The sequence shown here is derived from an EMBL/GenBank/DDBJ whole genome shotgun (WGS) entry which is preliminary data.</text>
</comment>
<evidence type="ECO:0000313" key="4">
    <source>
        <dbReference type="Proteomes" id="UP000295832"/>
    </source>
</evidence>
<gene>
    <name evidence="3" type="ORF">C7959_107102</name>
</gene>
<dbReference type="SUPFAM" id="SSF48317">
    <property type="entry name" value="Acid phosphatase/Vanadium-dependent haloperoxidase"/>
    <property type="match status" value="1"/>
</dbReference>
<dbReference type="Pfam" id="PF01569">
    <property type="entry name" value="PAP2"/>
    <property type="match status" value="1"/>
</dbReference>
<feature type="transmembrane region" description="Helical" evidence="1">
    <location>
        <begin position="42"/>
        <end position="61"/>
    </location>
</feature>
<feature type="transmembrane region" description="Helical" evidence="1">
    <location>
        <begin position="161"/>
        <end position="180"/>
    </location>
</feature>
<evidence type="ECO:0000256" key="1">
    <source>
        <dbReference type="SAM" id="Phobius"/>
    </source>
</evidence>